<feature type="transmembrane region" description="Helical" evidence="1">
    <location>
        <begin position="6"/>
        <end position="23"/>
    </location>
</feature>
<dbReference type="Pfam" id="PF11167">
    <property type="entry name" value="DUF2953"/>
    <property type="match status" value="1"/>
</dbReference>
<keyword evidence="3" id="KW-1185">Reference proteome</keyword>
<evidence type="ECO:0008006" key="4">
    <source>
        <dbReference type="Google" id="ProtNLM"/>
    </source>
</evidence>
<evidence type="ECO:0000256" key="1">
    <source>
        <dbReference type="SAM" id="Phobius"/>
    </source>
</evidence>
<name>A0A1H3RTB6_9BACI</name>
<dbReference type="AlphaFoldDB" id="A0A1H3RTB6"/>
<dbReference type="InterPro" id="IPR021338">
    <property type="entry name" value="DUF2953"/>
</dbReference>
<dbReference type="EMBL" id="FNPI01000009">
    <property type="protein sequence ID" value="SDZ28149.1"/>
    <property type="molecule type" value="Genomic_DNA"/>
</dbReference>
<keyword evidence="1" id="KW-1133">Transmembrane helix</keyword>
<dbReference type="Proteomes" id="UP000198935">
    <property type="component" value="Unassembled WGS sequence"/>
</dbReference>
<reference evidence="3" key="1">
    <citation type="submission" date="2016-10" db="EMBL/GenBank/DDBJ databases">
        <authorList>
            <person name="Varghese N."/>
            <person name="Submissions S."/>
        </authorList>
    </citation>
    <scope>NUCLEOTIDE SEQUENCE [LARGE SCALE GENOMIC DNA]</scope>
    <source>
        <strain evidence="3">SP</strain>
    </source>
</reference>
<protein>
    <recommendedName>
        <fullName evidence="4">DUF2953 family protein</fullName>
    </recommendedName>
</protein>
<dbReference type="STRING" id="1503961.SAMN05421736_1095"/>
<accession>A0A1H3RTB6</accession>
<evidence type="ECO:0000313" key="3">
    <source>
        <dbReference type="Proteomes" id="UP000198935"/>
    </source>
</evidence>
<evidence type="ECO:0000313" key="2">
    <source>
        <dbReference type="EMBL" id="SDZ28149.1"/>
    </source>
</evidence>
<gene>
    <name evidence="2" type="ORF">SAMN05421736_1095</name>
</gene>
<sequence length="227" mass="26326">MQTTIWIVAVIFMLILLLCVMKLKIYISYSHNGEDDELTLQVRTLFGLLRFTRKIPLLAIDDESPAVVFEEQDESALFKKEKKEKFTLRRFLDDIRLFQRFLKHVIGFHTIVRKWMARVSMHDFSWSTTIGTGDAALTGAVSGMLWGIKGNILGIVSNYLRMRNRPVIDITPDFQQIVVKTTFSCMVSFRLGYAILAGIKVLRHWKKGKMLFQKNNVEQTARRDIHV</sequence>
<keyword evidence="1" id="KW-0812">Transmembrane</keyword>
<keyword evidence="1" id="KW-0472">Membrane</keyword>
<proteinExistence type="predicted"/>
<dbReference type="OrthoDB" id="1683589at2"/>
<organism evidence="2 3">
    <name type="scientific">Evansella caseinilytica</name>
    <dbReference type="NCBI Taxonomy" id="1503961"/>
    <lineage>
        <taxon>Bacteria</taxon>
        <taxon>Bacillati</taxon>
        <taxon>Bacillota</taxon>
        <taxon>Bacilli</taxon>
        <taxon>Bacillales</taxon>
        <taxon>Bacillaceae</taxon>
        <taxon>Evansella</taxon>
    </lineage>
</organism>